<feature type="chain" id="PRO_5004406881" evidence="4">
    <location>
        <begin position="24"/>
        <end position="481"/>
    </location>
</feature>
<dbReference type="InterPro" id="IPR019734">
    <property type="entry name" value="TPR_rpt"/>
</dbReference>
<dbReference type="PANTHER" id="PTHR12558">
    <property type="entry name" value="CELL DIVISION CYCLE 16,23,27"/>
    <property type="match status" value="1"/>
</dbReference>
<feature type="repeat" description="TPR" evidence="3">
    <location>
        <begin position="434"/>
        <end position="467"/>
    </location>
</feature>
<feature type="signal peptide" evidence="4">
    <location>
        <begin position="1"/>
        <end position="23"/>
    </location>
</feature>
<dbReference type="Pfam" id="PF07719">
    <property type="entry name" value="TPR_2"/>
    <property type="match status" value="1"/>
</dbReference>
<keyword evidence="1" id="KW-0677">Repeat</keyword>
<keyword evidence="4" id="KW-0732">Signal</keyword>
<dbReference type="EMBL" id="CBAT010000151">
    <property type="protein sequence ID" value="CCZ87445.1"/>
    <property type="molecule type" value="Genomic_DNA"/>
</dbReference>
<dbReference type="Pfam" id="PF13432">
    <property type="entry name" value="TPR_16"/>
    <property type="match status" value="1"/>
</dbReference>
<name>R5VAN3_9BACT</name>
<dbReference type="Pfam" id="PF13181">
    <property type="entry name" value="TPR_8"/>
    <property type="match status" value="1"/>
</dbReference>
<reference evidence="5" key="1">
    <citation type="submission" date="2012-11" db="EMBL/GenBank/DDBJ databases">
        <title>Dependencies among metagenomic species, viruses, plasmids and units of genetic variation.</title>
        <authorList>
            <person name="Nielsen H.B."/>
            <person name="Almeida M."/>
            <person name="Juncker A.S."/>
            <person name="Rasmussen S."/>
            <person name="Li J."/>
            <person name="Sunagawa S."/>
            <person name="Plichta D."/>
            <person name="Gautier L."/>
            <person name="Le Chatelier E."/>
            <person name="Peletier E."/>
            <person name="Bonde I."/>
            <person name="Nielsen T."/>
            <person name="Manichanh C."/>
            <person name="Arumugam M."/>
            <person name="Batto J."/>
            <person name="Santos M.B.Q.D."/>
            <person name="Blom N."/>
            <person name="Borruel N."/>
            <person name="Burgdorf K.S."/>
            <person name="Boumezbeur F."/>
            <person name="Casellas F."/>
            <person name="Dore J."/>
            <person name="Guarner F."/>
            <person name="Hansen T."/>
            <person name="Hildebrand F."/>
            <person name="Kaas R.S."/>
            <person name="Kennedy S."/>
            <person name="Kristiansen K."/>
            <person name="Kultima J.R."/>
            <person name="Leonard P."/>
            <person name="Levenez F."/>
            <person name="Lund O."/>
            <person name="Moumen B."/>
            <person name="Le Paslier D."/>
            <person name="Pons N."/>
            <person name="Pedersen O."/>
            <person name="Prifti E."/>
            <person name="Qin J."/>
            <person name="Raes J."/>
            <person name="Tap J."/>
            <person name="Tims S."/>
            <person name="Ussery D.W."/>
            <person name="Yamada T."/>
            <person name="MetaHit consortium"/>
            <person name="Renault P."/>
            <person name="Sicheritz-Ponten T."/>
            <person name="Bork P."/>
            <person name="Wang J."/>
            <person name="Brunak S."/>
            <person name="Ehrlich S.D."/>
        </authorList>
    </citation>
    <scope>NUCLEOTIDE SEQUENCE [LARGE SCALE GENOMIC DNA]</scope>
</reference>
<evidence type="ECO:0000313" key="6">
    <source>
        <dbReference type="Proteomes" id="UP000018372"/>
    </source>
</evidence>
<dbReference type="RefSeq" id="WP_022054406.1">
    <property type="nucleotide sequence ID" value="NZ_HF998188.1"/>
</dbReference>
<evidence type="ECO:0000313" key="5">
    <source>
        <dbReference type="EMBL" id="CCZ87445.1"/>
    </source>
</evidence>
<gene>
    <name evidence="5" type="ORF">BN536_02221</name>
</gene>
<dbReference type="Proteomes" id="UP000018372">
    <property type="component" value="Unassembled WGS sequence"/>
</dbReference>
<evidence type="ECO:0000256" key="4">
    <source>
        <dbReference type="SAM" id="SignalP"/>
    </source>
</evidence>
<sequence length="481" mass="54482">MMKNKILCFVCSGMIFSASYCYAQETLTAETHRLITQIASGINETPETAAKEFSELLKGKNKKNISLLVAIGNAYLDHNRPAEAQVYADRAMKTDSKSAPVYMLAGDIALAQKNVGTACGYYEQAILFDADCYDAYYKYARAYIGVNPQLSIDMLTKLKANHPELLEVNRELANAYYQAGYYGKAKSAYDEFMQQGTPDAQDYGYYAMLLYLNKDYAQSLKAVEKGLATDKDNHLLKRLRMYDLYEIAAYKEGLEAADAFFDRPDGSDYVYLDFLYRGRLSLADQRNDEAMQWFEKALEADAAHEHPEIAKEASAAHEKLQNYPEAIRLYQVYLDGLKGKAEVSDMFLMGRLYYIAAGSSTANETEKEAYLKKADEIFAEVSQRVPDNYLGYFWRARTNAMADPESTEGLAKPYYESALALLEKKADASKSLLIECESYLGYYYFLQKDYEKSKAYWNKILELDPENATARQALQGLQATQ</sequence>
<evidence type="ECO:0000256" key="1">
    <source>
        <dbReference type="ARBA" id="ARBA00022737"/>
    </source>
</evidence>
<organism evidence="5 6">
    <name type="scientific">Phocaeicola plebeius CAG:211</name>
    <dbReference type="NCBI Taxonomy" id="1263052"/>
    <lineage>
        <taxon>Bacteria</taxon>
        <taxon>Pseudomonadati</taxon>
        <taxon>Bacteroidota</taxon>
        <taxon>Bacteroidia</taxon>
        <taxon>Bacteroidales</taxon>
        <taxon>Bacteroidaceae</taxon>
        <taxon>Phocaeicola</taxon>
    </lineage>
</organism>
<dbReference type="SMART" id="SM00028">
    <property type="entry name" value="TPR"/>
    <property type="match status" value="5"/>
</dbReference>
<keyword evidence="2 3" id="KW-0802">TPR repeat</keyword>
<dbReference type="PROSITE" id="PS50005">
    <property type="entry name" value="TPR"/>
    <property type="match status" value="1"/>
</dbReference>
<dbReference type="InterPro" id="IPR013105">
    <property type="entry name" value="TPR_2"/>
</dbReference>
<dbReference type="PANTHER" id="PTHR12558:SF13">
    <property type="entry name" value="CELL DIVISION CYCLE PROTEIN 27 HOMOLOG"/>
    <property type="match status" value="1"/>
</dbReference>
<comment type="caution">
    <text evidence="5">The sequence shown here is derived from an EMBL/GenBank/DDBJ whole genome shotgun (WGS) entry which is preliminary data.</text>
</comment>
<dbReference type="InterPro" id="IPR011990">
    <property type="entry name" value="TPR-like_helical_dom_sf"/>
</dbReference>
<dbReference type="SUPFAM" id="SSF48452">
    <property type="entry name" value="TPR-like"/>
    <property type="match status" value="2"/>
</dbReference>
<evidence type="ECO:0000256" key="2">
    <source>
        <dbReference type="ARBA" id="ARBA00022803"/>
    </source>
</evidence>
<protein>
    <submittedName>
        <fullName evidence="5">Tetratricopeptide TPR_1 repeat-containing protein</fullName>
    </submittedName>
</protein>
<dbReference type="AlphaFoldDB" id="R5VAN3"/>
<proteinExistence type="predicted"/>
<evidence type="ECO:0000256" key="3">
    <source>
        <dbReference type="PROSITE-ProRule" id="PRU00339"/>
    </source>
</evidence>
<accession>R5VAN3</accession>
<dbReference type="Gene3D" id="1.25.40.10">
    <property type="entry name" value="Tetratricopeptide repeat domain"/>
    <property type="match status" value="2"/>
</dbReference>